<sequence>MKVSPIIALVFLAAAAPPSEEKAERMLEKAELRAEQGKFDEAQALYRRLAKQFPGTPEGAIGERRGKPSAYLGFGDVVRHGPSENRLDFVLMGEGYQITEMSAFAKLAADVPDVFERNEVFGEYYRYLNFLRADLVSADNGVDGYGRDYDTALNGKTLGTFAGHVGIDRNAVRAMLSEMPEQDGQAIVFAKLGILGTGGGGVATIGGRNMATMIHEIGHSFGGLSDEYTAQQAGRPKDAKPSRNTNIAISEDPEECPWNHFLKAKVRGVGMHPGGAQFVQGAWRPTAGKCAMASSGEFCPVCREELVLRIYSYCDPIDAAEPQPHPFDSEDDLLVGRGGLHFEVTVLQPTSHELQVDWWVLPEGRAPRPIDVTERKRRRAKKGESVAIVKSQVSVGPGGRRVAPPVPIEEKPARSTHPNHDGVHKFRVTEKDLGPGRFRVVCRVHDTTEVRGSQAPWVVKEDVGFLTSTIGWWVRAAE</sequence>
<dbReference type="GO" id="GO:0008237">
    <property type="term" value="F:metallopeptidase activity"/>
    <property type="evidence" value="ECO:0007669"/>
    <property type="project" value="InterPro"/>
</dbReference>
<dbReference type="RefSeq" id="WP_145198099.1">
    <property type="nucleotide sequence ID" value="NZ_CP036434.1"/>
</dbReference>
<feature type="region of interest" description="Disordered" evidence="1">
    <location>
        <begin position="395"/>
        <end position="422"/>
    </location>
</feature>
<evidence type="ECO:0000313" key="2">
    <source>
        <dbReference type="EMBL" id="QDV07227.1"/>
    </source>
</evidence>
<dbReference type="EMBL" id="CP036434">
    <property type="protein sequence ID" value="QDV07227.1"/>
    <property type="molecule type" value="Genomic_DNA"/>
</dbReference>
<proteinExistence type="predicted"/>
<gene>
    <name evidence="2" type="ORF">Poly30_27460</name>
</gene>
<organism evidence="2 3">
    <name type="scientific">Saltatorellus ferox</name>
    <dbReference type="NCBI Taxonomy" id="2528018"/>
    <lineage>
        <taxon>Bacteria</taxon>
        <taxon>Pseudomonadati</taxon>
        <taxon>Planctomycetota</taxon>
        <taxon>Planctomycetia</taxon>
        <taxon>Planctomycetia incertae sedis</taxon>
        <taxon>Saltatorellus</taxon>
    </lineage>
</organism>
<feature type="compositionally biased region" description="Basic and acidic residues" evidence="1">
    <location>
        <begin position="408"/>
        <end position="422"/>
    </location>
</feature>
<dbReference type="InterPro" id="IPR024079">
    <property type="entry name" value="MetalloPept_cat_dom_sf"/>
</dbReference>
<evidence type="ECO:0000313" key="3">
    <source>
        <dbReference type="Proteomes" id="UP000320390"/>
    </source>
</evidence>
<accession>A0A518ET04</accession>
<evidence type="ECO:0000256" key="1">
    <source>
        <dbReference type="SAM" id="MobiDB-lite"/>
    </source>
</evidence>
<dbReference type="Proteomes" id="UP000320390">
    <property type="component" value="Chromosome"/>
</dbReference>
<protein>
    <submittedName>
        <fullName evidence="2">IgA Peptidase M64</fullName>
    </submittedName>
</protein>
<keyword evidence="3" id="KW-1185">Reference proteome</keyword>
<dbReference type="Gene3D" id="3.40.390.10">
    <property type="entry name" value="Collagenase (Catalytic Domain)"/>
    <property type="match status" value="1"/>
</dbReference>
<dbReference type="OrthoDB" id="127762at2"/>
<dbReference type="InterPro" id="IPR019026">
    <property type="entry name" value="Peptidase_M64_IgA"/>
</dbReference>
<reference evidence="2 3" key="1">
    <citation type="submission" date="2019-02" db="EMBL/GenBank/DDBJ databases">
        <title>Deep-cultivation of Planctomycetes and their phenomic and genomic characterization uncovers novel biology.</title>
        <authorList>
            <person name="Wiegand S."/>
            <person name="Jogler M."/>
            <person name="Boedeker C."/>
            <person name="Pinto D."/>
            <person name="Vollmers J."/>
            <person name="Rivas-Marin E."/>
            <person name="Kohn T."/>
            <person name="Peeters S.H."/>
            <person name="Heuer A."/>
            <person name="Rast P."/>
            <person name="Oberbeckmann S."/>
            <person name="Bunk B."/>
            <person name="Jeske O."/>
            <person name="Meyerdierks A."/>
            <person name="Storesund J.E."/>
            <person name="Kallscheuer N."/>
            <person name="Luecker S."/>
            <person name="Lage O.M."/>
            <person name="Pohl T."/>
            <person name="Merkel B.J."/>
            <person name="Hornburger P."/>
            <person name="Mueller R.-W."/>
            <person name="Bruemmer F."/>
            <person name="Labrenz M."/>
            <person name="Spormann A.M."/>
            <person name="Op den Camp H."/>
            <person name="Overmann J."/>
            <person name="Amann R."/>
            <person name="Jetten M.S.M."/>
            <person name="Mascher T."/>
            <person name="Medema M.H."/>
            <person name="Devos D.P."/>
            <person name="Kaster A.-K."/>
            <person name="Ovreas L."/>
            <person name="Rohde M."/>
            <person name="Galperin M.Y."/>
            <person name="Jogler C."/>
        </authorList>
    </citation>
    <scope>NUCLEOTIDE SEQUENCE [LARGE SCALE GENOMIC DNA]</scope>
    <source>
        <strain evidence="2 3">Poly30</strain>
    </source>
</reference>
<dbReference type="AlphaFoldDB" id="A0A518ET04"/>
<name>A0A518ET04_9BACT</name>
<dbReference type="Pfam" id="PF09471">
    <property type="entry name" value="Peptidase_M64"/>
    <property type="match status" value="1"/>
</dbReference>